<feature type="non-terminal residue" evidence="1">
    <location>
        <position position="1"/>
    </location>
</feature>
<dbReference type="EMBL" id="CADCTC010000155">
    <property type="protein sequence ID" value="CAA9261157.1"/>
    <property type="molecule type" value="Genomic_DNA"/>
</dbReference>
<dbReference type="AlphaFoldDB" id="A0A6J4IW61"/>
<evidence type="ECO:0000313" key="1">
    <source>
        <dbReference type="EMBL" id="CAA9261157.1"/>
    </source>
</evidence>
<protein>
    <submittedName>
        <fullName evidence="1">Uncharacterized protein</fullName>
    </submittedName>
</protein>
<proteinExistence type="predicted"/>
<gene>
    <name evidence="1" type="ORF">AVDCRST_MAG77-2678</name>
</gene>
<reference evidence="1" key="1">
    <citation type="submission" date="2020-02" db="EMBL/GenBank/DDBJ databases">
        <authorList>
            <person name="Meier V. D."/>
        </authorList>
    </citation>
    <scope>NUCLEOTIDE SEQUENCE</scope>
    <source>
        <strain evidence="1">AVDCRST_MAG77</strain>
    </source>
</reference>
<name>A0A6J4IW61_9CHLR</name>
<sequence length="48" mass="5142">WTPTPPQLLPSARCSRAASCPAPRCGSEAWPAARSGLHRVPATTCRLR</sequence>
<feature type="non-terminal residue" evidence="1">
    <location>
        <position position="48"/>
    </location>
</feature>
<organism evidence="1">
    <name type="scientific">uncultured Chloroflexota bacterium</name>
    <dbReference type="NCBI Taxonomy" id="166587"/>
    <lineage>
        <taxon>Bacteria</taxon>
        <taxon>Bacillati</taxon>
        <taxon>Chloroflexota</taxon>
        <taxon>environmental samples</taxon>
    </lineage>
</organism>
<accession>A0A6J4IW61</accession>